<feature type="domain" description="Cystatin" evidence="4">
    <location>
        <begin position="1"/>
        <end position="79"/>
    </location>
</feature>
<comment type="similarity">
    <text evidence="3">Belongs to the cystatin family. Phytocystatin subfamily.</text>
</comment>
<evidence type="ECO:0000256" key="2">
    <source>
        <dbReference type="ARBA" id="ARBA00022704"/>
    </source>
</evidence>
<evidence type="ECO:0000259" key="4">
    <source>
        <dbReference type="SMART" id="SM00043"/>
    </source>
</evidence>
<dbReference type="AlphaFoldDB" id="S8E864"/>
<dbReference type="SMART" id="SM00043">
    <property type="entry name" value="CY"/>
    <property type="match status" value="1"/>
</dbReference>
<proteinExistence type="inferred from homology"/>
<dbReference type="PANTHER" id="PTHR11413:SF110">
    <property type="entry name" value="CYSTEINE PROTEINASE INHIBITOR 6"/>
    <property type="match status" value="1"/>
</dbReference>
<dbReference type="InterPro" id="IPR000010">
    <property type="entry name" value="Cystatin_dom"/>
</dbReference>
<sequence length="79" mass="9058">QNDGEVESLGRFAIQEHNKNQNAALEFTRVVKAEQQVVSGKLYHLTVEAVDGGQKQVYEAKVWVKPWLNFKQLNEFKKA</sequence>
<dbReference type="CDD" id="cd00042">
    <property type="entry name" value="CY"/>
    <property type="match status" value="1"/>
</dbReference>
<evidence type="ECO:0000313" key="5">
    <source>
        <dbReference type="EMBL" id="EPS68642.1"/>
    </source>
</evidence>
<dbReference type="MEROPS" id="I25.014"/>
<dbReference type="InterPro" id="IPR027214">
    <property type="entry name" value="Cystatin"/>
</dbReference>
<evidence type="ECO:0000256" key="1">
    <source>
        <dbReference type="ARBA" id="ARBA00022690"/>
    </source>
</evidence>
<keyword evidence="1 3" id="KW-0646">Protease inhibitor</keyword>
<accession>S8E864</accession>
<dbReference type="PROSITE" id="PS00287">
    <property type="entry name" value="CYSTATIN"/>
    <property type="match status" value="1"/>
</dbReference>
<dbReference type="InterPro" id="IPR046350">
    <property type="entry name" value="Cystatin_sf"/>
</dbReference>
<dbReference type="Pfam" id="PF16845">
    <property type="entry name" value="SQAPI"/>
    <property type="match status" value="1"/>
</dbReference>
<evidence type="ECO:0000313" key="6">
    <source>
        <dbReference type="Proteomes" id="UP000015453"/>
    </source>
</evidence>
<dbReference type="SUPFAM" id="SSF54403">
    <property type="entry name" value="Cystatin/monellin"/>
    <property type="match status" value="1"/>
</dbReference>
<gene>
    <name evidence="5" type="ORF">M569_06129</name>
</gene>
<dbReference type="EMBL" id="AUSU01002513">
    <property type="protein sequence ID" value="EPS68642.1"/>
    <property type="molecule type" value="Genomic_DNA"/>
</dbReference>
<keyword evidence="6" id="KW-1185">Reference proteome</keyword>
<evidence type="ECO:0000256" key="3">
    <source>
        <dbReference type="RuleBase" id="RU362130"/>
    </source>
</evidence>
<comment type="caution">
    <text evidence="5">The sequence shown here is derived from an EMBL/GenBank/DDBJ whole genome shotgun (WGS) entry which is preliminary data.</text>
</comment>
<feature type="non-terminal residue" evidence="5">
    <location>
        <position position="79"/>
    </location>
</feature>
<organism evidence="5 6">
    <name type="scientific">Genlisea aurea</name>
    <dbReference type="NCBI Taxonomy" id="192259"/>
    <lineage>
        <taxon>Eukaryota</taxon>
        <taxon>Viridiplantae</taxon>
        <taxon>Streptophyta</taxon>
        <taxon>Embryophyta</taxon>
        <taxon>Tracheophyta</taxon>
        <taxon>Spermatophyta</taxon>
        <taxon>Magnoliopsida</taxon>
        <taxon>eudicotyledons</taxon>
        <taxon>Gunneridae</taxon>
        <taxon>Pentapetalae</taxon>
        <taxon>asterids</taxon>
        <taxon>lamiids</taxon>
        <taxon>Lamiales</taxon>
        <taxon>Lentibulariaceae</taxon>
        <taxon>Genlisea</taxon>
    </lineage>
</organism>
<name>S8E864_9LAMI</name>
<dbReference type="InterPro" id="IPR018073">
    <property type="entry name" value="Prot_inh_cystat_CS"/>
</dbReference>
<reference evidence="5 6" key="1">
    <citation type="journal article" date="2013" name="BMC Genomics">
        <title>The miniature genome of a carnivorous plant Genlisea aurea contains a low number of genes and short non-coding sequences.</title>
        <authorList>
            <person name="Leushkin E.V."/>
            <person name="Sutormin R.A."/>
            <person name="Nabieva E.R."/>
            <person name="Penin A.A."/>
            <person name="Kondrashov A.S."/>
            <person name="Logacheva M.D."/>
        </authorList>
    </citation>
    <scope>NUCLEOTIDE SEQUENCE [LARGE SCALE GENOMIC DNA]</scope>
</reference>
<protein>
    <recommendedName>
        <fullName evidence="3">Cysteine proteinase inhibitor</fullName>
    </recommendedName>
</protein>
<dbReference type="Proteomes" id="UP000015453">
    <property type="component" value="Unassembled WGS sequence"/>
</dbReference>
<feature type="non-terminal residue" evidence="5">
    <location>
        <position position="1"/>
    </location>
</feature>
<dbReference type="Gene3D" id="3.10.450.10">
    <property type="match status" value="1"/>
</dbReference>
<dbReference type="PANTHER" id="PTHR11413">
    <property type="entry name" value="CYSTATIN FAMILY MEMBER"/>
    <property type="match status" value="1"/>
</dbReference>
<dbReference type="OrthoDB" id="1908104at2759"/>
<keyword evidence="2 3" id="KW-0789">Thiol protease inhibitor</keyword>
<dbReference type="GO" id="GO:0004869">
    <property type="term" value="F:cysteine-type endopeptidase inhibitor activity"/>
    <property type="evidence" value="ECO:0007669"/>
    <property type="project" value="UniProtKB-KW"/>
</dbReference>